<dbReference type="EMBL" id="CM018047">
    <property type="protein sequence ID" value="KAA8522809.1"/>
    <property type="molecule type" value="Genomic_DNA"/>
</dbReference>
<accession>A0A5J4ZXL1</accession>
<dbReference type="SUPFAM" id="SSF47694">
    <property type="entry name" value="Cytochrome c oxidase subunit h"/>
    <property type="match status" value="1"/>
</dbReference>
<keyword evidence="2" id="KW-0496">Mitochondrion</keyword>
<evidence type="ECO:0000256" key="1">
    <source>
        <dbReference type="ARBA" id="ARBA00004173"/>
    </source>
</evidence>
<feature type="region of interest" description="Disordered" evidence="3">
    <location>
        <begin position="127"/>
        <end position="186"/>
    </location>
</feature>
<evidence type="ECO:0000256" key="2">
    <source>
        <dbReference type="ARBA" id="ARBA00023128"/>
    </source>
</evidence>
<dbReference type="Proteomes" id="UP000325577">
    <property type="component" value="Linkage Group LG4"/>
</dbReference>
<dbReference type="PANTHER" id="PTHR46281:SF8">
    <property type="entry name" value="CYTOCHROME C OXIDASE SUBUNIT 12, MITOCHONDRIAL"/>
    <property type="match status" value="1"/>
</dbReference>
<sequence length="260" mass="28820">MKNSAVKSCLIEHNTKKRKKDENSKKKEIGWKIEVTNLVKIELKTAPADFRFPTTNQTGQCFTRYIEFHSEAFTSNLPLDFDRVTTAGLKKASDLGNLFWVVEVNGMAAKIGKWPVPSYHYSPTLPQSGTLSQSSAVRNRPSVPTPSASSRSSQSRQPPKKGNFTQKCYASDHNNDPTVNGDSNQTGMQENVVLMDSHNVERGSMVDRRTDQVLMDSHNVARRRMVGGSGDQCPALHVDNANQALLLGVNPQRGPIYGME</sequence>
<dbReference type="InterPro" id="IPR036549">
    <property type="entry name" value="CX6/COA6-like_sf"/>
</dbReference>
<dbReference type="PANTHER" id="PTHR46281">
    <property type="entry name" value="CYTOCHROME C OXIDASE SUBUNIT 6B"/>
    <property type="match status" value="1"/>
</dbReference>
<keyword evidence="5" id="KW-1185">Reference proteome</keyword>
<feature type="compositionally biased region" description="Low complexity" evidence="3">
    <location>
        <begin position="140"/>
        <end position="157"/>
    </location>
</feature>
<protein>
    <submittedName>
        <fullName evidence="4">Uncharacterized protein</fullName>
    </submittedName>
</protein>
<feature type="compositionally biased region" description="Polar residues" evidence="3">
    <location>
        <begin position="127"/>
        <end position="137"/>
    </location>
</feature>
<feature type="compositionally biased region" description="Polar residues" evidence="3">
    <location>
        <begin position="176"/>
        <end position="186"/>
    </location>
</feature>
<dbReference type="GO" id="GO:0005739">
    <property type="term" value="C:mitochondrion"/>
    <property type="evidence" value="ECO:0007669"/>
    <property type="project" value="UniProtKB-SubCell"/>
</dbReference>
<comment type="subcellular location">
    <subcellularLocation>
        <location evidence="1">Mitochondrion</location>
    </subcellularLocation>
</comment>
<proteinExistence type="predicted"/>
<evidence type="ECO:0000313" key="5">
    <source>
        <dbReference type="Proteomes" id="UP000325577"/>
    </source>
</evidence>
<dbReference type="InterPro" id="IPR003213">
    <property type="entry name" value="Cyt_c_oxidase_su6B"/>
</dbReference>
<evidence type="ECO:0000256" key="3">
    <source>
        <dbReference type="SAM" id="MobiDB-lite"/>
    </source>
</evidence>
<dbReference type="AlphaFoldDB" id="A0A5J4ZXL1"/>
<organism evidence="4 5">
    <name type="scientific">Nyssa sinensis</name>
    <dbReference type="NCBI Taxonomy" id="561372"/>
    <lineage>
        <taxon>Eukaryota</taxon>
        <taxon>Viridiplantae</taxon>
        <taxon>Streptophyta</taxon>
        <taxon>Embryophyta</taxon>
        <taxon>Tracheophyta</taxon>
        <taxon>Spermatophyta</taxon>
        <taxon>Magnoliopsida</taxon>
        <taxon>eudicotyledons</taxon>
        <taxon>Gunneridae</taxon>
        <taxon>Pentapetalae</taxon>
        <taxon>asterids</taxon>
        <taxon>Cornales</taxon>
        <taxon>Nyssaceae</taxon>
        <taxon>Nyssa</taxon>
    </lineage>
</organism>
<name>A0A5J4ZXL1_9ASTE</name>
<reference evidence="4 5" key="1">
    <citation type="submission" date="2019-09" db="EMBL/GenBank/DDBJ databases">
        <title>A chromosome-level genome assembly of the Chinese tupelo Nyssa sinensis.</title>
        <authorList>
            <person name="Yang X."/>
            <person name="Kang M."/>
            <person name="Yang Y."/>
            <person name="Xiong H."/>
            <person name="Wang M."/>
            <person name="Zhang Z."/>
            <person name="Wang Z."/>
            <person name="Wu H."/>
            <person name="Ma T."/>
            <person name="Liu J."/>
            <person name="Xi Z."/>
        </authorList>
    </citation>
    <scope>NUCLEOTIDE SEQUENCE [LARGE SCALE GENOMIC DNA]</scope>
    <source>
        <strain evidence="4">J267</strain>
        <tissue evidence="4">Leaf</tissue>
    </source>
</reference>
<dbReference type="Gene3D" id="1.10.10.140">
    <property type="entry name" value="Cytochrome c oxidase, subunit VIb"/>
    <property type="match status" value="1"/>
</dbReference>
<evidence type="ECO:0000313" key="4">
    <source>
        <dbReference type="EMBL" id="KAA8522809.1"/>
    </source>
</evidence>
<gene>
    <name evidence="4" type="ORF">F0562_009232</name>
</gene>
<dbReference type="GO" id="GO:0045277">
    <property type="term" value="C:respiratory chain complex IV"/>
    <property type="evidence" value="ECO:0007669"/>
    <property type="project" value="InterPro"/>
</dbReference>